<accession>A0AA94KYN5</accession>
<keyword evidence="1" id="KW-0812">Transmembrane</keyword>
<dbReference type="Proteomes" id="UP000198506">
    <property type="component" value="Unassembled WGS sequence"/>
</dbReference>
<organism evidence="2 3">
    <name type="scientific">Agrococcus baldri</name>
    <dbReference type="NCBI Taxonomy" id="153730"/>
    <lineage>
        <taxon>Bacteria</taxon>
        <taxon>Bacillati</taxon>
        <taxon>Actinomycetota</taxon>
        <taxon>Actinomycetes</taxon>
        <taxon>Micrococcales</taxon>
        <taxon>Microbacteriaceae</taxon>
        <taxon>Agrococcus</taxon>
    </lineage>
</organism>
<sequence length="219" mass="23838">MTTISGGVLRLIIIVCVIASMIGGLGTLMGIYEVVTNDLSWAIVLPYPVVFVVSSLLAGWCEKGLKRLRAPEQLPAVGELQRNARPSSDHAARSEVLMMSVLSQMLLTEEVATGHDVSVADPLLSSYWKHSINWRTLWLAAVDKSTGVTPMHRAPYWTASDFEYGSVPLTVVAFWGAVARHRIANDPSTDLSLLEIMANDPSPIVRAAATAKLILRRSD</sequence>
<keyword evidence="1" id="KW-0472">Membrane</keyword>
<dbReference type="RefSeq" id="WP_092915466.1">
    <property type="nucleotide sequence ID" value="NZ_FOZN01000001.1"/>
</dbReference>
<evidence type="ECO:0000313" key="2">
    <source>
        <dbReference type="EMBL" id="SFS00614.1"/>
    </source>
</evidence>
<keyword evidence="1" id="KW-1133">Transmembrane helix</keyword>
<evidence type="ECO:0000256" key="1">
    <source>
        <dbReference type="SAM" id="Phobius"/>
    </source>
</evidence>
<feature type="transmembrane region" description="Helical" evidence="1">
    <location>
        <begin position="12"/>
        <end position="35"/>
    </location>
</feature>
<name>A0AA94KYN5_9MICO</name>
<feature type="transmembrane region" description="Helical" evidence="1">
    <location>
        <begin position="41"/>
        <end position="61"/>
    </location>
</feature>
<comment type="caution">
    <text evidence="2">The sequence shown here is derived from an EMBL/GenBank/DDBJ whole genome shotgun (WGS) entry which is preliminary data.</text>
</comment>
<protein>
    <submittedName>
        <fullName evidence="2">Uncharacterized protein</fullName>
    </submittedName>
</protein>
<reference evidence="2 3" key="1">
    <citation type="submission" date="2016-10" db="EMBL/GenBank/DDBJ databases">
        <authorList>
            <person name="Varghese N."/>
            <person name="Submissions S."/>
        </authorList>
    </citation>
    <scope>NUCLEOTIDE SEQUENCE [LARGE SCALE GENOMIC DNA]</scope>
    <source>
        <strain evidence="2 3">IAM 15147</strain>
    </source>
</reference>
<dbReference type="AlphaFoldDB" id="A0AA94KYN5"/>
<evidence type="ECO:0000313" key="3">
    <source>
        <dbReference type="Proteomes" id="UP000198506"/>
    </source>
</evidence>
<gene>
    <name evidence="2" type="ORF">SAMN04487783_0469</name>
</gene>
<proteinExistence type="predicted"/>
<dbReference type="EMBL" id="FOZN01000001">
    <property type="protein sequence ID" value="SFS00614.1"/>
    <property type="molecule type" value="Genomic_DNA"/>
</dbReference>
<keyword evidence="3" id="KW-1185">Reference proteome</keyword>